<feature type="transmembrane region" description="Helical" evidence="1">
    <location>
        <begin position="72"/>
        <end position="96"/>
    </location>
</feature>
<organism evidence="4 5">
    <name type="scientific">Macrophomina phaseolina</name>
    <dbReference type="NCBI Taxonomy" id="35725"/>
    <lineage>
        <taxon>Eukaryota</taxon>
        <taxon>Fungi</taxon>
        <taxon>Dikarya</taxon>
        <taxon>Ascomycota</taxon>
        <taxon>Pezizomycotina</taxon>
        <taxon>Dothideomycetes</taxon>
        <taxon>Dothideomycetes incertae sedis</taxon>
        <taxon>Botryosphaeriales</taxon>
        <taxon>Botryosphaeriaceae</taxon>
        <taxon>Macrophomina</taxon>
    </lineage>
</organism>
<protein>
    <submittedName>
        <fullName evidence="4">4-coumarate-CoA ligase-like protein</fullName>
    </submittedName>
</protein>
<dbReference type="InterPro" id="IPR045851">
    <property type="entry name" value="AMP-bd_C_sf"/>
</dbReference>
<sequence length="561" mass="61455">MPIKSRYQVDIPAVDLATYIFRSPTAALPTRKVFLDAASPEKYALTFSDFRLWSQRFAAGLRAQGFEPGDRVLLFSGNTIFFPAVLVGTIMAGGIFTGANPTYVARELAYQLKDSGAKFLLCAENSIQTGIEAAKSIGMPSDRVFVFDNGYATFDARGQGVGDVRHWSALLAGPQEGAAFAWQPLSRADELNRTVVLNYSSGTTGVPKGVEITHRNYVANTHQTLSWARMDPLFEERTRRARYLAFVPLYHAMGQTIFCAHAPLVGIPVYLMQKFDFLKMLEYIEKYRITDLALVPPVVVALAKHPAARNADLSSIERVGCGAAPLSREMCAELEKLWPDGRVNVKQGWGMTEITCTATGWHPSATSTTSSVGELAPNAEAKIVPADGSSTAEVPRNARGELWIRAPNVMKGYWGRPDATAETLTPDGWLKTGDIAYADDDGFLWIVDRKKELIKVKGNQVAPAELEAVLLEHEGLADAGVVGVTVRGEEVPRAYVVRGEKGRGLSEEEVQRWIEGRVSRTKRLVGGVKFVEAIPKNPSGKILRKSLRDQAQAEVAREAKL</sequence>
<dbReference type="Pfam" id="PF00501">
    <property type="entry name" value="AMP-binding"/>
    <property type="match status" value="1"/>
</dbReference>
<keyword evidence="1" id="KW-0472">Membrane</keyword>
<dbReference type="PANTHER" id="PTHR24096:SF424">
    <property type="entry name" value="ACETYL-COA SYNTHETASE-LIKE PROTEIN-RELATED"/>
    <property type="match status" value="1"/>
</dbReference>
<dbReference type="InterPro" id="IPR020845">
    <property type="entry name" value="AMP-binding_CS"/>
</dbReference>
<name>A0ABQ8FZH8_9PEZI</name>
<dbReference type="Gene3D" id="3.40.50.12780">
    <property type="entry name" value="N-terminal domain of ligase-like"/>
    <property type="match status" value="1"/>
</dbReference>
<evidence type="ECO:0000313" key="5">
    <source>
        <dbReference type="Proteomes" id="UP000774617"/>
    </source>
</evidence>
<dbReference type="Proteomes" id="UP000774617">
    <property type="component" value="Unassembled WGS sequence"/>
</dbReference>
<comment type="caution">
    <text evidence="4">The sequence shown here is derived from an EMBL/GenBank/DDBJ whole genome shotgun (WGS) entry which is preliminary data.</text>
</comment>
<proteinExistence type="predicted"/>
<dbReference type="EMBL" id="JAGTJR010000033">
    <property type="protein sequence ID" value="KAH7038554.1"/>
    <property type="molecule type" value="Genomic_DNA"/>
</dbReference>
<accession>A0ABQ8FZH8</accession>
<evidence type="ECO:0000259" key="3">
    <source>
        <dbReference type="Pfam" id="PF13193"/>
    </source>
</evidence>
<keyword evidence="5" id="KW-1185">Reference proteome</keyword>
<evidence type="ECO:0000256" key="1">
    <source>
        <dbReference type="SAM" id="Phobius"/>
    </source>
</evidence>
<dbReference type="InterPro" id="IPR042099">
    <property type="entry name" value="ANL_N_sf"/>
</dbReference>
<dbReference type="InterPro" id="IPR000873">
    <property type="entry name" value="AMP-dep_synth/lig_dom"/>
</dbReference>
<evidence type="ECO:0000313" key="4">
    <source>
        <dbReference type="EMBL" id="KAH7038554.1"/>
    </source>
</evidence>
<evidence type="ECO:0000259" key="2">
    <source>
        <dbReference type="Pfam" id="PF00501"/>
    </source>
</evidence>
<dbReference type="InterPro" id="IPR025110">
    <property type="entry name" value="AMP-bd_C"/>
</dbReference>
<dbReference type="PROSITE" id="PS00455">
    <property type="entry name" value="AMP_BINDING"/>
    <property type="match status" value="1"/>
</dbReference>
<reference evidence="4 5" key="1">
    <citation type="journal article" date="2021" name="Nat. Commun.">
        <title>Genetic determinants of endophytism in the Arabidopsis root mycobiome.</title>
        <authorList>
            <person name="Mesny F."/>
            <person name="Miyauchi S."/>
            <person name="Thiergart T."/>
            <person name="Pickel B."/>
            <person name="Atanasova L."/>
            <person name="Karlsson M."/>
            <person name="Huettel B."/>
            <person name="Barry K.W."/>
            <person name="Haridas S."/>
            <person name="Chen C."/>
            <person name="Bauer D."/>
            <person name="Andreopoulos W."/>
            <person name="Pangilinan J."/>
            <person name="LaButti K."/>
            <person name="Riley R."/>
            <person name="Lipzen A."/>
            <person name="Clum A."/>
            <person name="Drula E."/>
            <person name="Henrissat B."/>
            <person name="Kohler A."/>
            <person name="Grigoriev I.V."/>
            <person name="Martin F.M."/>
            <person name="Hacquard S."/>
        </authorList>
    </citation>
    <scope>NUCLEOTIDE SEQUENCE [LARGE SCALE GENOMIC DNA]</scope>
    <source>
        <strain evidence="4 5">MPI-SDFR-AT-0080</strain>
    </source>
</reference>
<dbReference type="Pfam" id="PF13193">
    <property type="entry name" value="AMP-binding_C"/>
    <property type="match status" value="1"/>
</dbReference>
<gene>
    <name evidence="4" type="ORF">B0J12DRAFT_744103</name>
</gene>
<keyword evidence="1" id="KW-0812">Transmembrane</keyword>
<dbReference type="CDD" id="cd05911">
    <property type="entry name" value="Firefly_Luc_like"/>
    <property type="match status" value="1"/>
</dbReference>
<keyword evidence="1" id="KW-1133">Transmembrane helix</keyword>
<feature type="domain" description="AMP-binding enzyme C-terminal" evidence="3">
    <location>
        <begin position="465"/>
        <end position="541"/>
    </location>
</feature>
<dbReference type="Gene3D" id="3.30.300.30">
    <property type="match status" value="1"/>
</dbReference>
<dbReference type="PANTHER" id="PTHR24096">
    <property type="entry name" value="LONG-CHAIN-FATTY-ACID--COA LIGASE"/>
    <property type="match status" value="1"/>
</dbReference>
<feature type="domain" description="AMP-dependent synthetase/ligase" evidence="2">
    <location>
        <begin position="35"/>
        <end position="414"/>
    </location>
</feature>
<dbReference type="SUPFAM" id="SSF56801">
    <property type="entry name" value="Acetyl-CoA synthetase-like"/>
    <property type="match status" value="1"/>
</dbReference>